<comment type="similarity">
    <text evidence="1">Belongs to the LysR transcriptional regulatory family.</text>
</comment>
<dbReference type="PANTHER" id="PTHR30537">
    <property type="entry name" value="HTH-TYPE TRANSCRIPTIONAL REGULATOR"/>
    <property type="match status" value="1"/>
</dbReference>
<evidence type="ECO:0000259" key="5">
    <source>
        <dbReference type="PROSITE" id="PS50931"/>
    </source>
</evidence>
<dbReference type="Gene3D" id="1.10.10.10">
    <property type="entry name" value="Winged helix-like DNA-binding domain superfamily/Winged helix DNA-binding domain"/>
    <property type="match status" value="1"/>
</dbReference>
<sequence>MPFDLTDIAVFVRAAALGNLSAAARDLGLSTSTASARLQRLEDRLGTRLLHRTTRRLSLTGDGERFLTHAEPLLAASEVAAQSVGRGAEVPHGPLRVTAPASFGRQHVSPAIPALLATYPGITLDLRLSDQIVGLVDSGIDVALRMGALPDSSLVARPLAPSHRVICASPEYLARHGSPRHPEDLSNHNCLVLGDQSTWRFDTPVGESAVSVRGTLRADNGEVIRDAIVAGVGIALKSTWDVAPYLRRGELVTVLDEYPVLPVVSIWAVYPSRHLVPAKTHAFVDFFANWFGSPPYWDRDDAPPLATRTV</sequence>
<dbReference type="SUPFAM" id="SSF53850">
    <property type="entry name" value="Periplasmic binding protein-like II"/>
    <property type="match status" value="1"/>
</dbReference>
<dbReference type="FunFam" id="3.40.190.290:FF:000001">
    <property type="entry name" value="Transcriptional regulator, LysR family"/>
    <property type="match status" value="1"/>
</dbReference>
<dbReference type="CDD" id="cd08422">
    <property type="entry name" value="PBP2_CrgA_like"/>
    <property type="match status" value="1"/>
</dbReference>
<dbReference type="InterPro" id="IPR005119">
    <property type="entry name" value="LysR_subst-bd"/>
</dbReference>
<organism evidence="6 7">
    <name type="scientific">Cupriavidus metallidurans</name>
    <dbReference type="NCBI Taxonomy" id="119219"/>
    <lineage>
        <taxon>Bacteria</taxon>
        <taxon>Pseudomonadati</taxon>
        <taxon>Pseudomonadota</taxon>
        <taxon>Betaproteobacteria</taxon>
        <taxon>Burkholderiales</taxon>
        <taxon>Burkholderiaceae</taxon>
        <taxon>Cupriavidus</taxon>
    </lineage>
</organism>
<protein>
    <submittedName>
        <fullName evidence="6">LysR family transcriptional regulator</fullName>
    </submittedName>
</protein>
<dbReference type="InterPro" id="IPR036390">
    <property type="entry name" value="WH_DNA-bd_sf"/>
</dbReference>
<dbReference type="Gene3D" id="3.40.190.290">
    <property type="match status" value="1"/>
</dbReference>
<keyword evidence="3" id="KW-0238">DNA-binding</keyword>
<keyword evidence="4" id="KW-0804">Transcription</keyword>
<evidence type="ECO:0000256" key="3">
    <source>
        <dbReference type="ARBA" id="ARBA00023125"/>
    </source>
</evidence>
<dbReference type="Pfam" id="PF03466">
    <property type="entry name" value="LysR_substrate"/>
    <property type="match status" value="1"/>
</dbReference>
<gene>
    <name evidence="6" type="ORF">DDF84_003720</name>
</gene>
<proteinExistence type="inferred from homology"/>
<evidence type="ECO:0000256" key="1">
    <source>
        <dbReference type="ARBA" id="ARBA00009437"/>
    </source>
</evidence>
<dbReference type="RefSeq" id="WP_024570700.1">
    <property type="nucleotide sequence ID" value="NZ_CP037900.1"/>
</dbReference>
<dbReference type="GO" id="GO:0043565">
    <property type="term" value="F:sequence-specific DNA binding"/>
    <property type="evidence" value="ECO:0007669"/>
    <property type="project" value="TreeGrafter"/>
</dbReference>
<dbReference type="AlphaFoldDB" id="A0A482ILT5"/>
<feature type="domain" description="HTH lysR-type" evidence="5">
    <location>
        <begin position="3"/>
        <end position="60"/>
    </location>
</feature>
<dbReference type="InterPro" id="IPR000847">
    <property type="entry name" value="LysR_HTH_N"/>
</dbReference>
<dbReference type="Proteomes" id="UP000253772">
    <property type="component" value="Chromosome c1"/>
</dbReference>
<dbReference type="OrthoDB" id="8885940at2"/>
<dbReference type="FunFam" id="1.10.10.10:FF:000001">
    <property type="entry name" value="LysR family transcriptional regulator"/>
    <property type="match status" value="1"/>
</dbReference>
<dbReference type="SUPFAM" id="SSF46785">
    <property type="entry name" value="Winged helix' DNA-binding domain"/>
    <property type="match status" value="1"/>
</dbReference>
<dbReference type="Pfam" id="PF00126">
    <property type="entry name" value="HTH_1"/>
    <property type="match status" value="1"/>
</dbReference>
<dbReference type="InterPro" id="IPR036388">
    <property type="entry name" value="WH-like_DNA-bd_sf"/>
</dbReference>
<name>A0A482ILT5_9BURK</name>
<evidence type="ECO:0000313" key="7">
    <source>
        <dbReference type="Proteomes" id="UP000253772"/>
    </source>
</evidence>
<reference evidence="6 7" key="1">
    <citation type="submission" date="2019-03" db="EMBL/GenBank/DDBJ databases">
        <title>Comparative insights into the high quality Complete genome sequence of highly metal resistant Cupriavidus metallidurans strain BS1 isolated from a gold-copper mine.</title>
        <authorList>
            <person name="Mazhar H.S."/>
            <person name="Rensing C."/>
        </authorList>
    </citation>
    <scope>NUCLEOTIDE SEQUENCE [LARGE SCALE GENOMIC DNA]</scope>
    <source>
        <strain evidence="6 7">BS1</strain>
    </source>
</reference>
<dbReference type="PROSITE" id="PS50931">
    <property type="entry name" value="HTH_LYSR"/>
    <property type="match status" value="1"/>
</dbReference>
<dbReference type="InterPro" id="IPR058163">
    <property type="entry name" value="LysR-type_TF_proteobact-type"/>
</dbReference>
<dbReference type="EMBL" id="CP037900">
    <property type="protein sequence ID" value="QBP08922.1"/>
    <property type="molecule type" value="Genomic_DNA"/>
</dbReference>
<accession>A0A482ILT5</accession>
<dbReference type="PANTHER" id="PTHR30537:SF5">
    <property type="entry name" value="HTH-TYPE TRANSCRIPTIONAL ACTIVATOR TTDR-RELATED"/>
    <property type="match status" value="1"/>
</dbReference>
<dbReference type="GO" id="GO:0006351">
    <property type="term" value="P:DNA-templated transcription"/>
    <property type="evidence" value="ECO:0007669"/>
    <property type="project" value="TreeGrafter"/>
</dbReference>
<keyword evidence="2" id="KW-0805">Transcription regulation</keyword>
<evidence type="ECO:0000313" key="6">
    <source>
        <dbReference type="EMBL" id="QBP08922.1"/>
    </source>
</evidence>
<dbReference type="GO" id="GO:0003700">
    <property type="term" value="F:DNA-binding transcription factor activity"/>
    <property type="evidence" value="ECO:0007669"/>
    <property type="project" value="InterPro"/>
</dbReference>
<evidence type="ECO:0000256" key="2">
    <source>
        <dbReference type="ARBA" id="ARBA00023015"/>
    </source>
</evidence>
<evidence type="ECO:0000256" key="4">
    <source>
        <dbReference type="ARBA" id="ARBA00023163"/>
    </source>
</evidence>